<dbReference type="GO" id="GO:0005524">
    <property type="term" value="F:ATP binding"/>
    <property type="evidence" value="ECO:0007669"/>
    <property type="project" value="UniProtKB-UniRule"/>
</dbReference>
<evidence type="ECO:0000313" key="11">
    <source>
        <dbReference type="EMBL" id="RYB94509.1"/>
    </source>
</evidence>
<keyword evidence="12" id="KW-1185">Reference proteome</keyword>
<evidence type="ECO:0000256" key="9">
    <source>
        <dbReference type="SAM" id="MobiDB-lite"/>
    </source>
</evidence>
<dbReference type="PROSITE" id="PS50011">
    <property type="entry name" value="PROTEIN_KINASE_DOM"/>
    <property type="match status" value="1"/>
</dbReference>
<dbReference type="Gene3D" id="3.30.200.20">
    <property type="entry name" value="Phosphorylase Kinase, domain 1"/>
    <property type="match status" value="1"/>
</dbReference>
<dbReference type="Pfam" id="PF00069">
    <property type="entry name" value="Pkinase"/>
    <property type="match status" value="1"/>
</dbReference>
<dbReference type="GO" id="GO:0004674">
    <property type="term" value="F:protein serine/threonine kinase activity"/>
    <property type="evidence" value="ECO:0007669"/>
    <property type="project" value="UniProtKB-KW"/>
</dbReference>
<evidence type="ECO:0000256" key="3">
    <source>
        <dbReference type="ARBA" id="ARBA00022679"/>
    </source>
</evidence>
<evidence type="ECO:0000256" key="8">
    <source>
        <dbReference type="PROSITE-ProRule" id="PRU10141"/>
    </source>
</evidence>
<dbReference type="InterPro" id="IPR028994">
    <property type="entry name" value="Integrin_alpha_N"/>
</dbReference>
<evidence type="ECO:0000259" key="10">
    <source>
        <dbReference type="PROSITE" id="PS50011"/>
    </source>
</evidence>
<sequence>MGATPRQGETFGRYEIERRLGAGGMGVVHLALDTRMQRRVALKVMSTQIAEDPELLARFHREAETLARLDSPHITTIFDHGDVDGTPYLAMQYVAGGDLGTQLKQRGPVPTPLAAAICAQVAEALADAHTAGVVHRDVKPANVLVRDPDAAEPFVYLSDFGIAQAQTGEQGLTRAGSVAGSWAYLAPERAHGAPATPASDIYALGCLLHACATGRAPYAGSDVEMAVAHVNEPVPQLDGTDTSTVELNRVLRLAMAKDPAERYASAGDLRADLLALARGAYDPGAAPLPTPTPTPTTTPTPPAAPATGAPDEPGPSRGRRTALVAGVAAVAVLAVVGGVLGAQALGGDDDGAADGGSDATGAAIEGAIADPVAGDWDGDGLGDLRVGRWIWRDGIEALPALMVPSDGSAFGEAVEDAGRVELPRTGDVDGDGRPDLVQVVESLDDTEVEVTTWRGTGDGVEEQSEQTFTWRTDFGFYGVGDFDGDGRDDLVLTRNRGEKLMIVSVALSNGAGFEEPVEFASRGGRANDDDLFAVGDFDGDGLDDLAARVVNGGDAVGVRFKVLLSTGDRFRKTADVRIEDGRYGVADYTAADIDGDGADELVHLVTDRWGEDEYGATLAVQRFVNGSFGTPEEVVAPTSGGPDFPFLEVGASDVDGDGDEDVVRLLGFDETTGTAQVEVYLSDDGTLAEPVVWGEVPCTTTTCDAESASLVSSE</sequence>
<dbReference type="Pfam" id="PF13517">
    <property type="entry name" value="FG-GAP_3"/>
    <property type="match status" value="1"/>
</dbReference>
<dbReference type="SMART" id="SM00220">
    <property type="entry name" value="S_TKc"/>
    <property type="match status" value="1"/>
</dbReference>
<evidence type="ECO:0000256" key="6">
    <source>
        <dbReference type="ARBA" id="ARBA00022777"/>
    </source>
</evidence>
<evidence type="ECO:0000256" key="1">
    <source>
        <dbReference type="ARBA" id="ARBA00012513"/>
    </source>
</evidence>
<protein>
    <recommendedName>
        <fullName evidence="1">non-specific serine/threonine protein kinase</fullName>
        <ecNumber evidence="1">2.7.11.1</ecNumber>
    </recommendedName>
</protein>
<dbReference type="SUPFAM" id="SSF56112">
    <property type="entry name" value="Protein kinase-like (PK-like)"/>
    <property type="match status" value="1"/>
</dbReference>
<dbReference type="PROSITE" id="PS00108">
    <property type="entry name" value="PROTEIN_KINASE_ST"/>
    <property type="match status" value="1"/>
</dbReference>
<dbReference type="Proteomes" id="UP000294071">
    <property type="component" value="Unassembled WGS sequence"/>
</dbReference>
<keyword evidence="6 11" id="KW-0418">Kinase</keyword>
<evidence type="ECO:0000256" key="4">
    <source>
        <dbReference type="ARBA" id="ARBA00022729"/>
    </source>
</evidence>
<dbReference type="CDD" id="cd14014">
    <property type="entry name" value="STKc_PknB_like"/>
    <property type="match status" value="1"/>
</dbReference>
<dbReference type="Gene3D" id="1.10.510.10">
    <property type="entry name" value="Transferase(Phosphotransferase) domain 1"/>
    <property type="match status" value="1"/>
</dbReference>
<reference evidence="11 12" key="1">
    <citation type="submission" date="2019-01" db="EMBL/GenBank/DDBJ databases">
        <title>Novel species of Nocardioides.</title>
        <authorList>
            <person name="Liu Q."/>
            <person name="Xin Y.-H."/>
        </authorList>
    </citation>
    <scope>NUCLEOTIDE SEQUENCE [LARGE SCALE GENOMIC DNA]</scope>
    <source>
        <strain evidence="11 12">CGMCC 4.6882</strain>
    </source>
</reference>
<evidence type="ECO:0000256" key="7">
    <source>
        <dbReference type="ARBA" id="ARBA00022840"/>
    </source>
</evidence>
<dbReference type="InterPro" id="IPR013517">
    <property type="entry name" value="FG-GAP"/>
</dbReference>
<feature type="binding site" evidence="8">
    <location>
        <position position="43"/>
    </location>
    <ligand>
        <name>ATP</name>
        <dbReference type="ChEBI" id="CHEBI:30616"/>
    </ligand>
</feature>
<keyword evidence="5 8" id="KW-0547">Nucleotide-binding</keyword>
<evidence type="ECO:0000256" key="2">
    <source>
        <dbReference type="ARBA" id="ARBA00022527"/>
    </source>
</evidence>
<feature type="compositionally biased region" description="Pro residues" evidence="9">
    <location>
        <begin position="286"/>
        <end position="304"/>
    </location>
</feature>
<dbReference type="RefSeq" id="WP_129399860.1">
    <property type="nucleotide sequence ID" value="NZ_SDWT01000001.1"/>
</dbReference>
<keyword evidence="2 11" id="KW-0723">Serine/threonine-protein kinase</keyword>
<feature type="domain" description="Protein kinase" evidence="10">
    <location>
        <begin position="14"/>
        <end position="274"/>
    </location>
</feature>
<dbReference type="EC" id="2.7.11.1" evidence="1"/>
<dbReference type="InterPro" id="IPR000719">
    <property type="entry name" value="Prot_kinase_dom"/>
</dbReference>
<evidence type="ECO:0000256" key="5">
    <source>
        <dbReference type="ARBA" id="ARBA00022741"/>
    </source>
</evidence>
<dbReference type="AlphaFoldDB" id="A0A4Q2S2F9"/>
<proteinExistence type="predicted"/>
<organism evidence="11 12">
    <name type="scientific">Nocardioides oleivorans</name>
    <dbReference type="NCBI Taxonomy" id="273676"/>
    <lineage>
        <taxon>Bacteria</taxon>
        <taxon>Bacillati</taxon>
        <taxon>Actinomycetota</taxon>
        <taxon>Actinomycetes</taxon>
        <taxon>Propionibacteriales</taxon>
        <taxon>Nocardioidaceae</taxon>
        <taxon>Nocardioides</taxon>
    </lineage>
</organism>
<name>A0A4Q2S2F9_9ACTN</name>
<dbReference type="PROSITE" id="PS00107">
    <property type="entry name" value="PROTEIN_KINASE_ATP"/>
    <property type="match status" value="1"/>
</dbReference>
<dbReference type="PANTHER" id="PTHR43289:SF6">
    <property type="entry name" value="SERINE_THREONINE-PROTEIN KINASE NEKL-3"/>
    <property type="match status" value="1"/>
</dbReference>
<dbReference type="Gene3D" id="2.130.10.130">
    <property type="entry name" value="Integrin alpha, N-terminal"/>
    <property type="match status" value="2"/>
</dbReference>
<dbReference type="EMBL" id="SDWT01000001">
    <property type="protein sequence ID" value="RYB94509.1"/>
    <property type="molecule type" value="Genomic_DNA"/>
</dbReference>
<dbReference type="PANTHER" id="PTHR43289">
    <property type="entry name" value="MITOGEN-ACTIVATED PROTEIN KINASE KINASE KINASE 20-RELATED"/>
    <property type="match status" value="1"/>
</dbReference>
<dbReference type="InterPro" id="IPR011009">
    <property type="entry name" value="Kinase-like_dom_sf"/>
</dbReference>
<dbReference type="SUPFAM" id="SSF69318">
    <property type="entry name" value="Integrin alpha N-terminal domain"/>
    <property type="match status" value="2"/>
</dbReference>
<accession>A0A4Q2S2F9</accession>
<gene>
    <name evidence="11" type="ORF">EUA93_09230</name>
</gene>
<keyword evidence="4" id="KW-0732">Signal</keyword>
<evidence type="ECO:0000313" key="12">
    <source>
        <dbReference type="Proteomes" id="UP000294071"/>
    </source>
</evidence>
<keyword evidence="3" id="KW-0808">Transferase</keyword>
<dbReference type="InterPro" id="IPR017441">
    <property type="entry name" value="Protein_kinase_ATP_BS"/>
</dbReference>
<feature type="region of interest" description="Disordered" evidence="9">
    <location>
        <begin position="284"/>
        <end position="319"/>
    </location>
</feature>
<comment type="caution">
    <text evidence="11">The sequence shown here is derived from an EMBL/GenBank/DDBJ whole genome shotgun (WGS) entry which is preliminary data.</text>
</comment>
<keyword evidence="7 8" id="KW-0067">ATP-binding</keyword>
<dbReference type="OrthoDB" id="9762169at2"/>
<dbReference type="InterPro" id="IPR008271">
    <property type="entry name" value="Ser/Thr_kinase_AS"/>
</dbReference>